<proteinExistence type="predicted"/>
<evidence type="ECO:0000313" key="2">
    <source>
        <dbReference type="EMBL" id="QNM06343.1"/>
    </source>
</evidence>
<dbReference type="Proteomes" id="UP000515823">
    <property type="component" value="Chromosome"/>
</dbReference>
<accession>A0A7G9G6B1</accession>
<name>A0A7G9G6B1_9FIRM</name>
<dbReference type="Pfam" id="PF00381">
    <property type="entry name" value="PTS-HPr"/>
    <property type="match status" value="1"/>
</dbReference>
<dbReference type="Gene3D" id="3.30.1340.10">
    <property type="entry name" value="HPr-like"/>
    <property type="match status" value="1"/>
</dbReference>
<gene>
    <name evidence="2" type="ORF">H9Q78_04190</name>
</gene>
<sequence>MRKINVTFDNVDMIEEFVHVVQDYQTDVDLKNGHCMVDAKSIVGVISMGLQKKMDLIIHTETCEELVERLGFCRVS</sequence>
<protein>
    <submittedName>
        <fullName evidence="2">HPr family phosphocarrier protein</fullName>
    </submittedName>
</protein>
<dbReference type="InterPro" id="IPR035895">
    <property type="entry name" value="HPr-like_sf"/>
</dbReference>
<dbReference type="InterPro" id="IPR000032">
    <property type="entry name" value="HPr-like"/>
</dbReference>
<reference evidence="2 3" key="1">
    <citation type="submission" date="2020-08" db="EMBL/GenBank/DDBJ databases">
        <authorList>
            <person name="Liu C."/>
            <person name="Sun Q."/>
        </authorList>
    </citation>
    <scope>NUCLEOTIDE SEQUENCE [LARGE SCALE GENOMIC DNA]</scope>
    <source>
        <strain evidence="2 3">NSJ-38</strain>
    </source>
</reference>
<dbReference type="RefSeq" id="WP_249303753.1">
    <property type="nucleotide sequence ID" value="NZ_CP060634.1"/>
</dbReference>
<feature type="domain" description="HPr" evidence="1">
    <location>
        <begin position="15"/>
        <end position="61"/>
    </location>
</feature>
<evidence type="ECO:0000259" key="1">
    <source>
        <dbReference type="Pfam" id="PF00381"/>
    </source>
</evidence>
<evidence type="ECO:0000313" key="3">
    <source>
        <dbReference type="Proteomes" id="UP000515823"/>
    </source>
</evidence>
<dbReference type="EMBL" id="CP060634">
    <property type="protein sequence ID" value="QNM06343.1"/>
    <property type="molecule type" value="Genomic_DNA"/>
</dbReference>
<dbReference type="KEGG" id="qdo:H9Q78_04190"/>
<dbReference type="SUPFAM" id="SSF55594">
    <property type="entry name" value="HPr-like"/>
    <property type="match status" value="1"/>
</dbReference>
<keyword evidence="3" id="KW-1185">Reference proteome</keyword>
<dbReference type="AlphaFoldDB" id="A0A7G9G6B1"/>
<organism evidence="2 3">
    <name type="scientific">Qiania dongpingensis</name>
    <dbReference type="NCBI Taxonomy" id="2763669"/>
    <lineage>
        <taxon>Bacteria</taxon>
        <taxon>Bacillati</taxon>
        <taxon>Bacillota</taxon>
        <taxon>Clostridia</taxon>
        <taxon>Lachnospirales</taxon>
        <taxon>Lachnospiraceae</taxon>
        <taxon>Qiania</taxon>
    </lineage>
</organism>